<dbReference type="AlphaFoldDB" id="X0ST11"/>
<keyword evidence="1" id="KW-0812">Transmembrane</keyword>
<dbReference type="Gene3D" id="1.20.950.20">
    <property type="entry name" value="Transmembrane di-heme cytochromes, Chain C"/>
    <property type="match status" value="1"/>
</dbReference>
<evidence type="ECO:0000256" key="1">
    <source>
        <dbReference type="SAM" id="Phobius"/>
    </source>
</evidence>
<sequence length="77" mass="8562">RIAMTGRPENAAYAFIGFGIGRLFSDPSGLIDVYGYIWYIHAILTGAFIAYLPFSRLSHIIVAPMVLAANAMFRHEK</sequence>
<comment type="caution">
    <text evidence="2">The sequence shown here is derived from an EMBL/GenBank/DDBJ whole genome shotgun (WGS) entry which is preliminary data.</text>
</comment>
<evidence type="ECO:0000313" key="2">
    <source>
        <dbReference type="EMBL" id="GAF79052.1"/>
    </source>
</evidence>
<gene>
    <name evidence="2" type="ORF">S01H1_08780</name>
</gene>
<proteinExistence type="predicted"/>
<dbReference type="SUPFAM" id="SSF103501">
    <property type="entry name" value="Respiratory nitrate reductase 1 gamma chain"/>
    <property type="match status" value="1"/>
</dbReference>
<accession>X0ST11</accession>
<keyword evidence="1" id="KW-0472">Membrane</keyword>
<dbReference type="EMBL" id="BARS01004491">
    <property type="protein sequence ID" value="GAF79052.1"/>
    <property type="molecule type" value="Genomic_DNA"/>
</dbReference>
<dbReference type="InterPro" id="IPR036197">
    <property type="entry name" value="NarG-like_sf"/>
</dbReference>
<organism evidence="2">
    <name type="scientific">marine sediment metagenome</name>
    <dbReference type="NCBI Taxonomy" id="412755"/>
    <lineage>
        <taxon>unclassified sequences</taxon>
        <taxon>metagenomes</taxon>
        <taxon>ecological metagenomes</taxon>
    </lineage>
</organism>
<reference evidence="2" key="1">
    <citation type="journal article" date="2014" name="Front. Microbiol.">
        <title>High frequency of phylogenetically diverse reductive dehalogenase-homologous genes in deep subseafloor sedimentary metagenomes.</title>
        <authorList>
            <person name="Kawai M."/>
            <person name="Futagami T."/>
            <person name="Toyoda A."/>
            <person name="Takaki Y."/>
            <person name="Nishi S."/>
            <person name="Hori S."/>
            <person name="Arai W."/>
            <person name="Tsubouchi T."/>
            <person name="Morono Y."/>
            <person name="Uchiyama I."/>
            <person name="Ito T."/>
            <person name="Fujiyama A."/>
            <person name="Inagaki F."/>
            <person name="Takami H."/>
        </authorList>
    </citation>
    <scope>NUCLEOTIDE SEQUENCE</scope>
    <source>
        <strain evidence="2">Expedition CK06-06</strain>
    </source>
</reference>
<protein>
    <recommendedName>
        <fullName evidence="3">NarG-like domain-containing protein</fullName>
    </recommendedName>
</protein>
<feature type="transmembrane region" description="Helical" evidence="1">
    <location>
        <begin position="33"/>
        <end position="51"/>
    </location>
</feature>
<evidence type="ECO:0008006" key="3">
    <source>
        <dbReference type="Google" id="ProtNLM"/>
    </source>
</evidence>
<feature type="non-terminal residue" evidence="2">
    <location>
        <position position="1"/>
    </location>
</feature>
<name>X0ST11_9ZZZZ</name>
<keyword evidence="1" id="KW-1133">Transmembrane helix</keyword>